<dbReference type="HOGENOM" id="CLU_069366_1_0_9"/>
<proteinExistence type="predicted"/>
<dbReference type="InterPro" id="IPR025117">
    <property type="entry name" value="DUF4037"/>
</dbReference>
<feature type="domain" description="DUF4037" evidence="2">
    <location>
        <begin position="142"/>
        <end position="220"/>
    </location>
</feature>
<feature type="domain" description="Polymerase nucleotidyl transferase" evidence="1">
    <location>
        <begin position="10"/>
        <end position="105"/>
    </location>
</feature>
<sequence length="281" mass="31314">MNEIKTVLDEVVSALADVSGIQAVVLGGSRARGTHSPDSDIDIGIYYNTETLDLVSLNKAAKLVDDEHRDNLVVPPGAWGEWVNGGGWLMMDGYHVDFILRDIERVENVISECQEGIISAHYQTGHPHAYMNVMYMGELAVCKVLWDKQGNISALKQVAKKYPPKLKRAIIGFFTFEAEFSLMFAENNARKNDVYYVTAHIVRAISALNQVLFAVNEEYCLNEKKAVGMIEHFNIHPLGYKDKINSIFAAAGTDGANACVQLKQLINEVKGIIRMTDEHIR</sequence>
<reference evidence="4" key="1">
    <citation type="submission" date="2007-02" db="EMBL/GenBank/DDBJ databases">
        <title>Complete sequence of Clostridium thermocellum ATCC 27405.</title>
        <authorList>
            <consortium name="US DOE Joint Genome Institute"/>
            <person name="Copeland A."/>
            <person name="Lucas S."/>
            <person name="Lapidus A."/>
            <person name="Barry K."/>
            <person name="Detter J.C."/>
            <person name="Glavina del Rio T."/>
            <person name="Hammon N."/>
            <person name="Israni S."/>
            <person name="Dalin E."/>
            <person name="Tice H."/>
            <person name="Pitluck S."/>
            <person name="Chertkov O."/>
            <person name="Brettin T."/>
            <person name="Bruce D."/>
            <person name="Han C."/>
            <person name="Tapia R."/>
            <person name="Gilna P."/>
            <person name="Schmutz J."/>
            <person name="Larimer F."/>
            <person name="Land M."/>
            <person name="Hauser L."/>
            <person name="Kyrpides N."/>
            <person name="Mikhailova N."/>
            <person name="Wu J.H.D."/>
            <person name="Newcomb M."/>
            <person name="Richardson P."/>
        </authorList>
    </citation>
    <scope>NUCLEOTIDE SEQUENCE [LARGE SCALE GENOMIC DNA]</scope>
    <source>
        <strain evidence="4">ATCC 27405 / DSM 1237 / JCM 9322 / NBRC 103400 / NCIMB 10682 / NRRL B-4536 / VPI 7372</strain>
    </source>
</reference>
<dbReference type="Pfam" id="PF01909">
    <property type="entry name" value="NTP_transf_2"/>
    <property type="match status" value="1"/>
</dbReference>
<evidence type="ECO:0000313" key="4">
    <source>
        <dbReference type="Proteomes" id="UP000002145"/>
    </source>
</evidence>
<name>A3DG24_ACET2</name>
<dbReference type="OrthoDB" id="5176171at2"/>
<dbReference type="EMBL" id="CP000568">
    <property type="protein sequence ID" value="ABN52903.1"/>
    <property type="molecule type" value="Genomic_DNA"/>
</dbReference>
<dbReference type="Proteomes" id="UP000002145">
    <property type="component" value="Chromosome"/>
</dbReference>
<dbReference type="RefSeq" id="WP_011838190.1">
    <property type="nucleotide sequence ID" value="NC_009012.1"/>
</dbReference>
<accession>A3DG24</accession>
<evidence type="ECO:0000313" key="3">
    <source>
        <dbReference type="EMBL" id="ABN52903.1"/>
    </source>
</evidence>
<dbReference type="CDD" id="cd05403">
    <property type="entry name" value="NT_KNTase_like"/>
    <property type="match status" value="1"/>
</dbReference>
<gene>
    <name evidence="3" type="ordered locus">Cthe_1680</name>
</gene>
<dbReference type="SUPFAM" id="SSF81301">
    <property type="entry name" value="Nucleotidyltransferase"/>
    <property type="match status" value="1"/>
</dbReference>
<keyword evidence="4" id="KW-1185">Reference proteome</keyword>
<dbReference type="InterPro" id="IPR002934">
    <property type="entry name" value="Polymerase_NTP_transf_dom"/>
</dbReference>
<dbReference type="eggNOG" id="COG1708">
    <property type="taxonomic scope" value="Bacteria"/>
</dbReference>
<dbReference type="GeneID" id="35804795"/>
<dbReference type="Gene3D" id="3.30.460.10">
    <property type="entry name" value="Beta Polymerase, domain 2"/>
    <property type="match status" value="1"/>
</dbReference>
<evidence type="ECO:0000259" key="1">
    <source>
        <dbReference type="Pfam" id="PF01909"/>
    </source>
</evidence>
<dbReference type="Pfam" id="PF13228">
    <property type="entry name" value="DUF4037"/>
    <property type="match status" value="1"/>
</dbReference>
<dbReference type="GO" id="GO:0016779">
    <property type="term" value="F:nucleotidyltransferase activity"/>
    <property type="evidence" value="ECO:0007669"/>
    <property type="project" value="InterPro"/>
</dbReference>
<dbReference type="AlphaFoldDB" id="A3DG24"/>
<organism evidence="3 4">
    <name type="scientific">Acetivibrio thermocellus (strain ATCC 27405 / DSM 1237 / JCM 9322 / NBRC 103400 / NCIMB 10682 / NRRL B-4536 / VPI 7372)</name>
    <name type="common">Clostridium thermocellum</name>
    <dbReference type="NCBI Taxonomy" id="203119"/>
    <lineage>
        <taxon>Bacteria</taxon>
        <taxon>Bacillati</taxon>
        <taxon>Bacillota</taxon>
        <taxon>Clostridia</taxon>
        <taxon>Eubacteriales</taxon>
        <taxon>Oscillospiraceae</taxon>
        <taxon>Acetivibrio</taxon>
    </lineage>
</organism>
<reference evidence="3 4" key="2">
    <citation type="journal article" date="2013" name="Biotechnol. Biofuels">
        <title>Global transcriptome analysis of Clostridium thermocellum ATCC 27405 during growth on dilute acid pretreated Populus and switchgrass.</title>
        <authorList>
            <person name="Wilson C.M."/>
            <person name="Rodriguez M.Jr."/>
            <person name="Johnson C.M."/>
            <person name="Martin S.L."/>
            <person name="Chu T.M."/>
            <person name="Wolfinger R.D."/>
            <person name="Hauser L.J."/>
            <person name="Land M.L."/>
            <person name="Klingeman D.M."/>
            <person name="Syed M.H."/>
            <person name="Ragauskas A.J."/>
            <person name="Tschaplinski T.J."/>
            <person name="Mielenz J.R."/>
            <person name="Brown S.D."/>
        </authorList>
    </citation>
    <scope>NUCLEOTIDE SEQUENCE [LARGE SCALE GENOMIC DNA]</scope>
    <source>
        <strain evidence="4">ATCC 27405 / DSM 1237 / JCM 9322 / NBRC 103400 / NCIMB 10682 / NRRL B-4536 / VPI 7372</strain>
    </source>
</reference>
<evidence type="ECO:0000259" key="2">
    <source>
        <dbReference type="Pfam" id="PF13228"/>
    </source>
</evidence>
<dbReference type="InterPro" id="IPR043519">
    <property type="entry name" value="NT_sf"/>
</dbReference>
<protein>
    <submittedName>
        <fullName evidence="3">DNA polymerase beta domain protein region</fullName>
    </submittedName>
</protein>
<dbReference type="STRING" id="203119.Cthe_1680"/>
<dbReference type="KEGG" id="cth:Cthe_1680"/>